<dbReference type="InterPro" id="IPR051591">
    <property type="entry name" value="UPF0224_FAM112_RNA_Proc"/>
</dbReference>
<dbReference type="Pfam" id="PF05253">
    <property type="entry name" value="zf-U11-48K"/>
    <property type="match status" value="2"/>
</dbReference>
<reference evidence="7" key="1">
    <citation type="journal article" date="2004" name="Nature">
        <title>Genome duplication in the teleost fish Tetraodon nigroviridis reveals the early vertebrate proto-karyotype.</title>
        <authorList>
            <person name="Jaillon O."/>
            <person name="Aury J.-M."/>
            <person name="Brunet F."/>
            <person name="Petit J.-L."/>
            <person name="Stange-Thomann N."/>
            <person name="Mauceli E."/>
            <person name="Bouneau L."/>
            <person name="Fischer C."/>
            <person name="Ozouf-Costaz C."/>
            <person name="Bernot A."/>
            <person name="Nicaud S."/>
            <person name="Jaffe D."/>
            <person name="Fisher S."/>
            <person name="Lutfalla G."/>
            <person name="Dossat C."/>
            <person name="Segurens B."/>
            <person name="Dasilva C."/>
            <person name="Salanoubat M."/>
            <person name="Levy M."/>
            <person name="Boudet N."/>
            <person name="Castellano S."/>
            <person name="Anthouard V."/>
            <person name="Jubin C."/>
            <person name="Castelli V."/>
            <person name="Katinka M."/>
            <person name="Vacherie B."/>
            <person name="Biemont C."/>
            <person name="Skalli Z."/>
            <person name="Cattolico L."/>
            <person name="Poulain J."/>
            <person name="De Berardinis V."/>
            <person name="Cruaud C."/>
            <person name="Duprat S."/>
            <person name="Brottier P."/>
            <person name="Coutanceau J.-P."/>
            <person name="Gouzy J."/>
            <person name="Parra G."/>
            <person name="Lardier G."/>
            <person name="Chapple C."/>
            <person name="McKernan K.J."/>
            <person name="McEwan P."/>
            <person name="Bosak S."/>
            <person name="Kellis M."/>
            <person name="Volff J.-N."/>
            <person name="Guigo R."/>
            <person name="Zody M.C."/>
            <person name="Mesirov J."/>
            <person name="Lindblad-Toh K."/>
            <person name="Birren B."/>
            <person name="Nusbaum C."/>
            <person name="Kahn D."/>
            <person name="Robinson-Rechavi M."/>
            <person name="Laudet V."/>
            <person name="Schachter V."/>
            <person name="Quetier F."/>
            <person name="Saurin W."/>
            <person name="Scarpelli C."/>
            <person name="Wincker P."/>
            <person name="Lander E.S."/>
            <person name="Weissenbach J."/>
            <person name="Roest Crollius H."/>
        </authorList>
    </citation>
    <scope>NUCLEOTIDE SEQUENCE [LARGE SCALE GENOMIC DNA]</scope>
</reference>
<proteinExistence type="predicted"/>
<dbReference type="Ensembl" id="ENSTNIT00000000293.1">
    <property type="protein sequence ID" value="ENSTNIP00000003159.1"/>
    <property type="gene ID" value="ENSTNIG00000012515.1"/>
</dbReference>
<sequence length="124" mass="13876">MAHRFTFGSTSNPSKTASATLPEADEYATSDTRANCDPNKLLLCPFDKNHRIRSSRFPYHIIKCRKNHPKLASELQSCPFNARHLVPKPELQAHIETCSDRTLVDGGEEADDHAPPFMLGTKNN</sequence>
<dbReference type="SUPFAM" id="SSF57667">
    <property type="entry name" value="beta-beta-alpha zinc fingers"/>
    <property type="match status" value="1"/>
</dbReference>
<evidence type="ECO:0000256" key="2">
    <source>
        <dbReference type="ARBA" id="ARBA00022771"/>
    </source>
</evidence>
<feature type="compositionally biased region" description="Polar residues" evidence="4">
    <location>
        <begin position="7"/>
        <end position="19"/>
    </location>
</feature>
<keyword evidence="2" id="KW-0863">Zinc-finger</keyword>
<dbReference type="InterPro" id="IPR036236">
    <property type="entry name" value="Znf_C2H2_sf"/>
</dbReference>
<dbReference type="GeneTree" id="ENSGT00940000164745"/>
<keyword evidence="1" id="KW-0479">Metal-binding</keyword>
<evidence type="ECO:0000313" key="7">
    <source>
        <dbReference type="Proteomes" id="UP000007303"/>
    </source>
</evidence>
<reference evidence="6" key="3">
    <citation type="submission" date="2025-09" db="UniProtKB">
        <authorList>
            <consortium name="Ensembl"/>
        </authorList>
    </citation>
    <scope>IDENTIFICATION</scope>
</reference>
<evidence type="ECO:0000313" key="6">
    <source>
        <dbReference type="Ensembl" id="ENSTNIP00000003159.1"/>
    </source>
</evidence>
<dbReference type="AlphaFoldDB" id="H3C4J0"/>
<organism evidence="6 7">
    <name type="scientific">Tetraodon nigroviridis</name>
    <name type="common">Spotted green pufferfish</name>
    <name type="synonym">Chelonodon nigroviridis</name>
    <dbReference type="NCBI Taxonomy" id="99883"/>
    <lineage>
        <taxon>Eukaryota</taxon>
        <taxon>Metazoa</taxon>
        <taxon>Chordata</taxon>
        <taxon>Craniata</taxon>
        <taxon>Vertebrata</taxon>
        <taxon>Euteleostomi</taxon>
        <taxon>Actinopterygii</taxon>
        <taxon>Neopterygii</taxon>
        <taxon>Teleostei</taxon>
        <taxon>Neoteleostei</taxon>
        <taxon>Acanthomorphata</taxon>
        <taxon>Eupercaria</taxon>
        <taxon>Tetraodontiformes</taxon>
        <taxon>Tetradontoidea</taxon>
        <taxon>Tetraodontidae</taxon>
        <taxon>Tetraodon</taxon>
    </lineage>
</organism>
<feature type="domain" description="CHHC U11-48K-type" evidence="5">
    <location>
        <begin position="41"/>
        <end position="68"/>
    </location>
</feature>
<feature type="region of interest" description="Disordered" evidence="4">
    <location>
        <begin position="103"/>
        <end position="124"/>
    </location>
</feature>
<dbReference type="PROSITE" id="PS51800">
    <property type="entry name" value="ZF_CHHC_U11_48K"/>
    <property type="match status" value="2"/>
</dbReference>
<keyword evidence="7" id="KW-1185">Reference proteome</keyword>
<dbReference type="HOGENOM" id="CLU_2312354_0_0_1"/>
<evidence type="ECO:0000256" key="1">
    <source>
        <dbReference type="ARBA" id="ARBA00022723"/>
    </source>
</evidence>
<evidence type="ECO:0000259" key="5">
    <source>
        <dbReference type="PROSITE" id="PS51800"/>
    </source>
</evidence>
<name>H3C4J0_TETNG</name>
<protein>
    <recommendedName>
        <fullName evidence="5">CHHC U11-48K-type domain-containing protein</fullName>
    </recommendedName>
</protein>
<dbReference type="InterPro" id="IPR022776">
    <property type="entry name" value="TRM13/UPF0224_CHHC_Znf_dom"/>
</dbReference>
<dbReference type="PANTHER" id="PTHR21402:SF5">
    <property type="entry name" value="GAMETOCYTE SPECIFIC FACTOR 1"/>
    <property type="match status" value="1"/>
</dbReference>
<accession>H3C4J0</accession>
<reference evidence="6" key="2">
    <citation type="submission" date="2025-08" db="UniProtKB">
        <authorList>
            <consortium name="Ensembl"/>
        </authorList>
    </citation>
    <scope>IDENTIFICATION</scope>
</reference>
<dbReference type="PANTHER" id="PTHR21402">
    <property type="entry name" value="GAMETOCYTE SPECIFIC FACTOR 1-RELATED"/>
    <property type="match status" value="1"/>
</dbReference>
<keyword evidence="3" id="KW-0862">Zinc</keyword>
<dbReference type="Proteomes" id="UP000007303">
    <property type="component" value="Unassembled WGS sequence"/>
</dbReference>
<feature type="domain" description="CHHC U11-48K-type" evidence="5">
    <location>
        <begin position="75"/>
        <end position="102"/>
    </location>
</feature>
<evidence type="ECO:0000256" key="4">
    <source>
        <dbReference type="SAM" id="MobiDB-lite"/>
    </source>
</evidence>
<feature type="region of interest" description="Disordered" evidence="4">
    <location>
        <begin position="1"/>
        <end position="31"/>
    </location>
</feature>
<evidence type="ECO:0000256" key="3">
    <source>
        <dbReference type="ARBA" id="ARBA00022833"/>
    </source>
</evidence>
<dbReference type="GO" id="GO:0008270">
    <property type="term" value="F:zinc ion binding"/>
    <property type="evidence" value="ECO:0007669"/>
    <property type="project" value="UniProtKB-KW"/>
</dbReference>